<dbReference type="AlphaFoldDB" id="A0A4P8EFR1"/>
<dbReference type="Proteomes" id="UP000298631">
    <property type="component" value="Chromosome"/>
</dbReference>
<evidence type="ECO:0000256" key="5">
    <source>
        <dbReference type="RuleBase" id="RU362076"/>
    </source>
</evidence>
<evidence type="ECO:0000259" key="7">
    <source>
        <dbReference type="Pfam" id="PF13860"/>
    </source>
</evidence>
<keyword evidence="8" id="KW-0282">Flagellum</keyword>
<dbReference type="OrthoDB" id="9785233at2"/>
<protein>
    <recommendedName>
        <fullName evidence="2 5">Basal-body rod modification protein FlgD</fullName>
    </recommendedName>
</protein>
<evidence type="ECO:0000256" key="1">
    <source>
        <dbReference type="ARBA" id="ARBA00010577"/>
    </source>
</evidence>
<dbReference type="InterPro" id="IPR005648">
    <property type="entry name" value="FlgD"/>
</dbReference>
<dbReference type="InterPro" id="IPR025965">
    <property type="entry name" value="FlgD/Vpr_Ig-like"/>
</dbReference>
<dbReference type="KEGG" id="pseb:EOK75_05715"/>
<dbReference type="Pfam" id="PF13860">
    <property type="entry name" value="FlgD_ig"/>
    <property type="match status" value="1"/>
</dbReference>
<reference evidence="8 9" key="1">
    <citation type="submission" date="2019-05" db="EMBL/GenBank/DDBJ databases">
        <title>Pseudorhodobacter turbinis sp. nov., isolated from the gut of the Korean turban shell.</title>
        <authorList>
            <person name="Jeong Y.-S."/>
            <person name="Kang W.-R."/>
            <person name="Bae J.-W."/>
        </authorList>
    </citation>
    <scope>NUCLEOTIDE SEQUENCE [LARGE SCALE GENOMIC DNA]</scope>
    <source>
        <strain evidence="8 9">S12M18</strain>
    </source>
</reference>
<sequence>MDVTATNYSTTTTKTADSADTSKISSDFDTFLKMLTAQIQNQDPMNPVESSDFAVQLATFSSVEQQSLTNQKLDTLSGLMGVQGMTQLAPWVGQEARSAGPVYMNGTPVTIAPDPNVTADRAVLVVKDISGNTLAREDVPVSGGTYEWTGKDISGADLPSGVYTLSLESYRDGVEIETSAVESYASIQEVQMAATGPQLILAGGVSISAEQVTALRQAA</sequence>
<evidence type="ECO:0000256" key="6">
    <source>
        <dbReference type="SAM" id="MobiDB-lite"/>
    </source>
</evidence>
<comment type="similarity">
    <text evidence="1 5">Belongs to the FlgD family.</text>
</comment>
<evidence type="ECO:0000256" key="3">
    <source>
        <dbReference type="ARBA" id="ARBA00022795"/>
    </source>
</evidence>
<keyword evidence="9" id="KW-1185">Reference proteome</keyword>
<dbReference type="EMBL" id="CP039964">
    <property type="protein sequence ID" value="QCO55315.1"/>
    <property type="molecule type" value="Genomic_DNA"/>
</dbReference>
<dbReference type="NCBIfam" id="NF009453">
    <property type="entry name" value="PRK12813.1"/>
    <property type="match status" value="1"/>
</dbReference>
<keyword evidence="8" id="KW-0969">Cilium</keyword>
<proteinExistence type="inferred from homology"/>
<comment type="function">
    <text evidence="4 5">Required for flagellar hook formation. May act as a scaffolding protein.</text>
</comment>
<evidence type="ECO:0000256" key="2">
    <source>
        <dbReference type="ARBA" id="ARBA00016013"/>
    </source>
</evidence>
<feature type="region of interest" description="Disordered" evidence="6">
    <location>
        <begin position="1"/>
        <end position="21"/>
    </location>
</feature>
<keyword evidence="3 5" id="KW-1005">Bacterial flagellum biogenesis</keyword>
<gene>
    <name evidence="8" type="primary">flgD</name>
    <name evidence="8" type="ORF">EOK75_05715</name>
</gene>
<dbReference type="Pfam" id="PF03963">
    <property type="entry name" value="FlgD"/>
    <property type="match status" value="1"/>
</dbReference>
<evidence type="ECO:0000313" key="8">
    <source>
        <dbReference type="EMBL" id="QCO55315.1"/>
    </source>
</evidence>
<organism evidence="8 9">
    <name type="scientific">Pseudorhodobacter turbinis</name>
    <dbReference type="NCBI Taxonomy" id="2500533"/>
    <lineage>
        <taxon>Bacteria</taxon>
        <taxon>Pseudomonadati</taxon>
        <taxon>Pseudomonadota</taxon>
        <taxon>Alphaproteobacteria</taxon>
        <taxon>Rhodobacterales</taxon>
        <taxon>Paracoccaceae</taxon>
        <taxon>Pseudorhodobacter</taxon>
    </lineage>
</organism>
<name>A0A4P8EFR1_9RHOB</name>
<accession>A0A4P8EFR1</accession>
<evidence type="ECO:0000313" key="9">
    <source>
        <dbReference type="Proteomes" id="UP000298631"/>
    </source>
</evidence>
<keyword evidence="8" id="KW-0966">Cell projection</keyword>
<dbReference type="GO" id="GO:0044781">
    <property type="term" value="P:bacterial-type flagellum organization"/>
    <property type="evidence" value="ECO:0007669"/>
    <property type="project" value="UniProtKB-UniRule"/>
</dbReference>
<dbReference type="RefSeq" id="WP_137192998.1">
    <property type="nucleotide sequence ID" value="NZ_CP039964.1"/>
</dbReference>
<feature type="domain" description="FlgD/Vpr Ig-like" evidence="7">
    <location>
        <begin position="106"/>
        <end position="172"/>
    </location>
</feature>
<evidence type="ECO:0000256" key="4">
    <source>
        <dbReference type="ARBA" id="ARBA00024746"/>
    </source>
</evidence>